<keyword evidence="5" id="KW-1185">Reference proteome</keyword>
<protein>
    <recommendedName>
        <fullName evidence="3">Zn(2)-C6 fungal-type domain-containing protein</fullName>
    </recommendedName>
</protein>
<evidence type="ECO:0000256" key="1">
    <source>
        <dbReference type="ARBA" id="ARBA00023242"/>
    </source>
</evidence>
<dbReference type="InterPro" id="IPR053175">
    <property type="entry name" value="DHMBA_Reg_Transcription_Factor"/>
</dbReference>
<proteinExistence type="predicted"/>
<dbReference type="GO" id="GO:0000981">
    <property type="term" value="F:DNA-binding transcription factor activity, RNA polymerase II-specific"/>
    <property type="evidence" value="ECO:0007669"/>
    <property type="project" value="InterPro"/>
</dbReference>
<dbReference type="PANTHER" id="PTHR38791:SF5">
    <property type="entry name" value="TRANSCRIPTION FACTOR DBAG-RELATED"/>
    <property type="match status" value="1"/>
</dbReference>
<dbReference type="Gene3D" id="4.10.240.10">
    <property type="entry name" value="Zn(2)-C6 fungal-type DNA-binding domain"/>
    <property type="match status" value="1"/>
</dbReference>
<evidence type="ECO:0000259" key="3">
    <source>
        <dbReference type="PROSITE" id="PS50048"/>
    </source>
</evidence>
<dbReference type="Proteomes" id="UP001286456">
    <property type="component" value="Unassembled WGS sequence"/>
</dbReference>
<organism evidence="4 5">
    <name type="scientific">Cercophora scortea</name>
    <dbReference type="NCBI Taxonomy" id="314031"/>
    <lineage>
        <taxon>Eukaryota</taxon>
        <taxon>Fungi</taxon>
        <taxon>Dikarya</taxon>
        <taxon>Ascomycota</taxon>
        <taxon>Pezizomycotina</taxon>
        <taxon>Sordariomycetes</taxon>
        <taxon>Sordariomycetidae</taxon>
        <taxon>Sordariales</taxon>
        <taxon>Lasiosphaeriaceae</taxon>
        <taxon>Cercophora</taxon>
    </lineage>
</organism>
<dbReference type="SUPFAM" id="SSF57701">
    <property type="entry name" value="Zn2/Cys6 DNA-binding domain"/>
    <property type="match status" value="1"/>
</dbReference>
<dbReference type="InterPro" id="IPR001138">
    <property type="entry name" value="Zn2Cys6_DnaBD"/>
</dbReference>
<dbReference type="SMART" id="SM00066">
    <property type="entry name" value="GAL4"/>
    <property type="match status" value="1"/>
</dbReference>
<comment type="caution">
    <text evidence="4">The sequence shown here is derived from an EMBL/GenBank/DDBJ whole genome shotgun (WGS) entry which is preliminary data.</text>
</comment>
<feature type="region of interest" description="Disordered" evidence="2">
    <location>
        <begin position="68"/>
        <end position="101"/>
    </location>
</feature>
<dbReference type="PROSITE" id="PS50048">
    <property type="entry name" value="ZN2_CY6_FUNGAL_2"/>
    <property type="match status" value="1"/>
</dbReference>
<dbReference type="AlphaFoldDB" id="A0AAE0IYX2"/>
<evidence type="ECO:0000313" key="4">
    <source>
        <dbReference type="EMBL" id="KAK3333096.1"/>
    </source>
</evidence>
<sequence>MVYCGKASQGCQSCRTRRIKCDKVRPHCTQCVRVGKTCPGYRDQLSLMFRDESAKVIQKAHALWGVPEASGSGSGSDSSPTSTSPASPTHGRSSVGDRPRWKAQVPKEIYATKADQAVRFFIEHYLIGHPDEPKAGGELKGVKWLHSPTIRHSMAAVGLASLGNLRGDKDLHTLARQNYGLALQNMALSIKDIQASDLDVPMRTVVMLALYEVIRGNAEPHTARTHLMGGAAMLRSILPRAGPGVLRALLQLCFSMLIPCLSAGIALPDLFFDWVTLSDSLTTAEDKPSAELINTIARFVQLSAFVHSYALSDGRPKTADVILDLLSIDAALEDWERRQVGIWVVSESIGEPGFFPPDCVFENAYHTYASMWTARVWNHYRWSRNMVNQMLLDYADRYPISSAPLISAGQKQRSLECIARLSRDALVSIPTHYRHPALKRVHREYFDRTKGGAGMGAAGIPTLLFQIKVPGCAPGVPMEYRLWAMGMLETIWADTGMLQAKAHAEEVRWKVDSERAAAIRREEGWDVNVKVEPDEAEPTLLGLEAAGQAQIMMTTGAPHRSMASVGSILNQ</sequence>
<dbReference type="PROSITE" id="PS00463">
    <property type="entry name" value="ZN2_CY6_FUNGAL_1"/>
    <property type="match status" value="1"/>
</dbReference>
<keyword evidence="1" id="KW-0539">Nucleus</keyword>
<reference evidence="4" key="2">
    <citation type="submission" date="2023-06" db="EMBL/GenBank/DDBJ databases">
        <authorList>
            <consortium name="Lawrence Berkeley National Laboratory"/>
            <person name="Haridas S."/>
            <person name="Hensen N."/>
            <person name="Bonometti L."/>
            <person name="Westerberg I."/>
            <person name="Brannstrom I.O."/>
            <person name="Guillou S."/>
            <person name="Cros-Aarteil S."/>
            <person name="Calhoun S."/>
            <person name="Kuo A."/>
            <person name="Mondo S."/>
            <person name="Pangilinan J."/>
            <person name="Riley R."/>
            <person name="Labutti K."/>
            <person name="Andreopoulos B."/>
            <person name="Lipzen A."/>
            <person name="Chen C."/>
            <person name="Yanf M."/>
            <person name="Daum C."/>
            <person name="Ng V."/>
            <person name="Clum A."/>
            <person name="Steindorff A."/>
            <person name="Ohm R."/>
            <person name="Martin F."/>
            <person name="Silar P."/>
            <person name="Natvig D."/>
            <person name="Lalanne C."/>
            <person name="Gautier V."/>
            <person name="Ament-Velasquez S.L."/>
            <person name="Kruys A."/>
            <person name="Hutchinson M.I."/>
            <person name="Powell A.J."/>
            <person name="Barry K."/>
            <person name="Miller A.N."/>
            <person name="Grigoriev I.V."/>
            <person name="Debuchy R."/>
            <person name="Gladieux P."/>
            <person name="Thoren M.H."/>
            <person name="Johannesson H."/>
        </authorList>
    </citation>
    <scope>NUCLEOTIDE SEQUENCE</scope>
    <source>
        <strain evidence="4">SMH4131-1</strain>
    </source>
</reference>
<gene>
    <name evidence="4" type="ORF">B0T19DRAFT_116647</name>
</gene>
<dbReference type="Pfam" id="PF00172">
    <property type="entry name" value="Zn_clus"/>
    <property type="match status" value="1"/>
</dbReference>
<evidence type="ECO:0000313" key="5">
    <source>
        <dbReference type="Proteomes" id="UP001286456"/>
    </source>
</evidence>
<feature type="compositionally biased region" description="Low complexity" evidence="2">
    <location>
        <begin position="75"/>
        <end position="89"/>
    </location>
</feature>
<dbReference type="PANTHER" id="PTHR38791">
    <property type="entry name" value="ZN(II)2CYS6 TRANSCRIPTION FACTOR (EUROFUNG)-RELATED-RELATED"/>
    <property type="match status" value="1"/>
</dbReference>
<dbReference type="InterPro" id="IPR036864">
    <property type="entry name" value="Zn2-C6_fun-type_DNA-bd_sf"/>
</dbReference>
<accession>A0AAE0IYX2</accession>
<dbReference type="CDD" id="cd00067">
    <property type="entry name" value="GAL4"/>
    <property type="match status" value="1"/>
</dbReference>
<reference evidence="4" key="1">
    <citation type="journal article" date="2023" name="Mol. Phylogenet. Evol.">
        <title>Genome-scale phylogeny and comparative genomics of the fungal order Sordariales.</title>
        <authorList>
            <person name="Hensen N."/>
            <person name="Bonometti L."/>
            <person name="Westerberg I."/>
            <person name="Brannstrom I.O."/>
            <person name="Guillou S."/>
            <person name="Cros-Aarteil S."/>
            <person name="Calhoun S."/>
            <person name="Haridas S."/>
            <person name="Kuo A."/>
            <person name="Mondo S."/>
            <person name="Pangilinan J."/>
            <person name="Riley R."/>
            <person name="LaButti K."/>
            <person name="Andreopoulos B."/>
            <person name="Lipzen A."/>
            <person name="Chen C."/>
            <person name="Yan M."/>
            <person name="Daum C."/>
            <person name="Ng V."/>
            <person name="Clum A."/>
            <person name="Steindorff A."/>
            <person name="Ohm R.A."/>
            <person name="Martin F."/>
            <person name="Silar P."/>
            <person name="Natvig D.O."/>
            <person name="Lalanne C."/>
            <person name="Gautier V."/>
            <person name="Ament-Velasquez S.L."/>
            <person name="Kruys A."/>
            <person name="Hutchinson M.I."/>
            <person name="Powell A.J."/>
            <person name="Barry K."/>
            <person name="Miller A.N."/>
            <person name="Grigoriev I.V."/>
            <person name="Debuchy R."/>
            <person name="Gladieux P."/>
            <person name="Hiltunen Thoren M."/>
            <person name="Johannesson H."/>
        </authorList>
    </citation>
    <scope>NUCLEOTIDE SEQUENCE</scope>
    <source>
        <strain evidence="4">SMH4131-1</strain>
    </source>
</reference>
<name>A0AAE0IYX2_9PEZI</name>
<dbReference type="EMBL" id="JAUEPO010000002">
    <property type="protein sequence ID" value="KAK3333096.1"/>
    <property type="molecule type" value="Genomic_DNA"/>
</dbReference>
<evidence type="ECO:0000256" key="2">
    <source>
        <dbReference type="SAM" id="MobiDB-lite"/>
    </source>
</evidence>
<feature type="domain" description="Zn(2)-C6 fungal-type" evidence="3">
    <location>
        <begin position="10"/>
        <end position="38"/>
    </location>
</feature>
<dbReference type="GO" id="GO:0008270">
    <property type="term" value="F:zinc ion binding"/>
    <property type="evidence" value="ECO:0007669"/>
    <property type="project" value="InterPro"/>
</dbReference>